<dbReference type="InterPro" id="IPR027443">
    <property type="entry name" value="IPNS-like_sf"/>
</dbReference>
<dbReference type="InterPro" id="IPR044861">
    <property type="entry name" value="IPNS-like_FE2OG_OXY"/>
</dbReference>
<dbReference type="Pfam" id="PF14226">
    <property type="entry name" value="DIOX_N"/>
    <property type="match status" value="1"/>
</dbReference>
<evidence type="ECO:0000256" key="1">
    <source>
        <dbReference type="RuleBase" id="RU003682"/>
    </source>
</evidence>
<comment type="similarity">
    <text evidence="1">Belongs to the iron/ascorbate-dependent oxidoreductase family.</text>
</comment>
<dbReference type="Gene3D" id="2.60.120.330">
    <property type="entry name" value="B-lactam Antibiotic, Isopenicillin N Synthase, Chain"/>
    <property type="match status" value="1"/>
</dbReference>
<keyword evidence="4" id="KW-1185">Reference proteome</keyword>
<name>A0AAN8J0D3_PATCE</name>
<comment type="caution">
    <text evidence="3">The sequence shown here is derived from an EMBL/GenBank/DDBJ whole genome shotgun (WGS) entry which is preliminary data.</text>
</comment>
<dbReference type="InterPro" id="IPR050231">
    <property type="entry name" value="Iron_ascorbate_oxido_reductase"/>
</dbReference>
<dbReference type="Pfam" id="PF03171">
    <property type="entry name" value="2OG-FeII_Oxy"/>
    <property type="match status" value="1"/>
</dbReference>
<dbReference type="PANTHER" id="PTHR47990">
    <property type="entry name" value="2-OXOGLUTARATE (2OG) AND FE(II)-DEPENDENT OXYGENASE SUPERFAMILY PROTEIN-RELATED"/>
    <property type="match status" value="1"/>
</dbReference>
<dbReference type="FunFam" id="2.60.120.330:FF:000038">
    <property type="entry name" value="Si:dkey-10o6.2"/>
    <property type="match status" value="1"/>
</dbReference>
<sequence>MATTIPVIDFQHYGLQVENTQTVTDEDLKQLGEEIHEAFRTIGFCYIKNHGIPQEMIDKAFKISKDFFDLPVDTKTKVKRSVDSNNGWVSPGRESLNPDRPGDLKEAFNFKPPDEKIFPDSDVPEMGKIFDEFFVVCKKMTFRIVDVLAVGLKLEDREFIRQCHQNIGNGNKNQTTLRSLMYPPLPTDGSILPGQTRCGEHCDYGTVTMLFQDDIGGLEVCNTTGKYIQATPVPGAICVNIGDLMQRWTADELKATKHRVLIPEDEVKKNKGRQSMAFFIHPDDDCVIKCLDGSDKYQPITALDYLNWRFSLTYY</sequence>
<organism evidence="3 4">
    <name type="scientific">Patella caerulea</name>
    <name type="common">Rayed Mediterranean limpet</name>
    <dbReference type="NCBI Taxonomy" id="87958"/>
    <lineage>
        <taxon>Eukaryota</taxon>
        <taxon>Metazoa</taxon>
        <taxon>Spiralia</taxon>
        <taxon>Lophotrochozoa</taxon>
        <taxon>Mollusca</taxon>
        <taxon>Gastropoda</taxon>
        <taxon>Patellogastropoda</taxon>
        <taxon>Patelloidea</taxon>
        <taxon>Patellidae</taxon>
        <taxon>Patella</taxon>
    </lineage>
</organism>
<keyword evidence="1" id="KW-0479">Metal-binding</keyword>
<dbReference type="GO" id="GO:0016491">
    <property type="term" value="F:oxidoreductase activity"/>
    <property type="evidence" value="ECO:0007669"/>
    <property type="project" value="UniProtKB-KW"/>
</dbReference>
<dbReference type="SUPFAM" id="SSF51197">
    <property type="entry name" value="Clavaminate synthase-like"/>
    <property type="match status" value="1"/>
</dbReference>
<dbReference type="Proteomes" id="UP001347796">
    <property type="component" value="Unassembled WGS sequence"/>
</dbReference>
<dbReference type="InterPro" id="IPR026992">
    <property type="entry name" value="DIOX_N"/>
</dbReference>
<evidence type="ECO:0000259" key="2">
    <source>
        <dbReference type="PROSITE" id="PS51471"/>
    </source>
</evidence>
<feature type="domain" description="Fe2OG dioxygenase" evidence="2">
    <location>
        <begin position="172"/>
        <end position="282"/>
    </location>
</feature>
<dbReference type="PRINTS" id="PR00682">
    <property type="entry name" value="IPNSYNTHASE"/>
</dbReference>
<dbReference type="EMBL" id="JAZGQO010000015">
    <property type="protein sequence ID" value="KAK6169474.1"/>
    <property type="molecule type" value="Genomic_DNA"/>
</dbReference>
<accession>A0AAN8J0D3</accession>
<dbReference type="InterPro" id="IPR005123">
    <property type="entry name" value="Oxoglu/Fe-dep_dioxygenase_dom"/>
</dbReference>
<proteinExistence type="inferred from homology"/>
<evidence type="ECO:0000313" key="4">
    <source>
        <dbReference type="Proteomes" id="UP001347796"/>
    </source>
</evidence>
<keyword evidence="1" id="KW-0408">Iron</keyword>
<gene>
    <name evidence="3" type="ORF">SNE40_020522</name>
</gene>
<protein>
    <recommendedName>
        <fullName evidence="2">Fe2OG dioxygenase domain-containing protein</fullName>
    </recommendedName>
</protein>
<keyword evidence="1" id="KW-0560">Oxidoreductase</keyword>
<dbReference type="GO" id="GO:0046872">
    <property type="term" value="F:metal ion binding"/>
    <property type="evidence" value="ECO:0007669"/>
    <property type="project" value="UniProtKB-KW"/>
</dbReference>
<dbReference type="AlphaFoldDB" id="A0AAN8J0D3"/>
<reference evidence="3 4" key="1">
    <citation type="submission" date="2024-01" db="EMBL/GenBank/DDBJ databases">
        <title>The genome of the rayed Mediterranean limpet Patella caerulea (Linnaeus, 1758).</title>
        <authorList>
            <person name="Anh-Thu Weber A."/>
            <person name="Halstead-Nussloch G."/>
        </authorList>
    </citation>
    <scope>NUCLEOTIDE SEQUENCE [LARGE SCALE GENOMIC DNA]</scope>
    <source>
        <strain evidence="3">AATW-2023a</strain>
        <tissue evidence="3">Whole specimen</tissue>
    </source>
</reference>
<dbReference type="PROSITE" id="PS51471">
    <property type="entry name" value="FE2OG_OXY"/>
    <property type="match status" value="1"/>
</dbReference>
<evidence type="ECO:0000313" key="3">
    <source>
        <dbReference type="EMBL" id="KAK6169474.1"/>
    </source>
</evidence>